<evidence type="ECO:0000256" key="7">
    <source>
        <dbReference type="ARBA" id="ARBA00023008"/>
    </source>
</evidence>
<dbReference type="InterPro" id="IPR014755">
    <property type="entry name" value="Cu-Rt/internalin_Ig-like"/>
</dbReference>
<evidence type="ECO:0000259" key="10">
    <source>
        <dbReference type="Pfam" id="PF04234"/>
    </source>
</evidence>
<evidence type="ECO:0000256" key="6">
    <source>
        <dbReference type="ARBA" id="ARBA00022989"/>
    </source>
</evidence>
<evidence type="ECO:0000256" key="2">
    <source>
        <dbReference type="ARBA" id="ARBA00022475"/>
    </source>
</evidence>
<organism evidence="13 14">
    <name type="scientific">Candidatus Nitrosocaldus cavascurensis</name>
    <dbReference type="NCBI Taxonomy" id="2058097"/>
    <lineage>
        <taxon>Archaea</taxon>
        <taxon>Nitrososphaerota</taxon>
        <taxon>Nitrososphaeria</taxon>
        <taxon>Candidatus Nitrosocaldales</taxon>
        <taxon>Candidatus Nitrosocaldaceae</taxon>
        <taxon>Candidatus Nitrosocaldus</taxon>
    </lineage>
</organism>
<reference evidence="14" key="1">
    <citation type="submission" date="2018-01" db="EMBL/GenBank/DDBJ databases">
        <authorList>
            <person name="Kerou L M."/>
        </authorList>
    </citation>
    <scope>NUCLEOTIDE SEQUENCE [LARGE SCALE GENOMIC DNA]</scope>
    <source>
        <strain evidence="14">SCU2</strain>
    </source>
</reference>
<evidence type="ECO:0000256" key="5">
    <source>
        <dbReference type="ARBA" id="ARBA00022729"/>
    </source>
</evidence>
<evidence type="ECO:0000256" key="3">
    <source>
        <dbReference type="ARBA" id="ARBA00022692"/>
    </source>
</evidence>
<feature type="transmembrane region" description="Helical" evidence="9">
    <location>
        <begin position="154"/>
        <end position="173"/>
    </location>
</feature>
<keyword evidence="4" id="KW-0479">Metal-binding</keyword>
<dbReference type="PANTHER" id="PTHR34820:SF4">
    <property type="entry name" value="INNER MEMBRANE PROTEIN YEBZ"/>
    <property type="match status" value="1"/>
</dbReference>
<feature type="transmembrane region" description="Helical" evidence="9">
    <location>
        <begin position="329"/>
        <end position="347"/>
    </location>
</feature>
<dbReference type="GO" id="GO:0006825">
    <property type="term" value="P:copper ion transport"/>
    <property type="evidence" value="ECO:0007669"/>
    <property type="project" value="InterPro"/>
</dbReference>
<name>A0A2K5ASY5_9ARCH</name>
<evidence type="ECO:0000313" key="13">
    <source>
        <dbReference type="EMBL" id="SPC34741.1"/>
    </source>
</evidence>
<dbReference type="Gene3D" id="2.130.10.10">
    <property type="entry name" value="YVTN repeat-like/Quinoprotein amine dehydrogenase"/>
    <property type="match status" value="1"/>
</dbReference>
<dbReference type="KEGG" id="ncv:NCAV_1576"/>
<feature type="transmembrane region" description="Helical" evidence="9">
    <location>
        <begin position="288"/>
        <end position="309"/>
    </location>
</feature>
<gene>
    <name evidence="13" type="ORF">NCAV_1576</name>
</gene>
<dbReference type="InterPro" id="IPR015943">
    <property type="entry name" value="WD40/YVTN_repeat-like_dom_sf"/>
</dbReference>
<dbReference type="Pfam" id="PF05425">
    <property type="entry name" value="CopD"/>
    <property type="match status" value="1"/>
</dbReference>
<keyword evidence="3 9" id="KW-0812">Transmembrane</keyword>
<evidence type="ECO:0000256" key="4">
    <source>
        <dbReference type="ARBA" id="ARBA00022723"/>
    </source>
</evidence>
<dbReference type="InterPro" id="IPR008457">
    <property type="entry name" value="Cu-R_CopD_dom"/>
</dbReference>
<protein>
    <submittedName>
        <fullName evidence="13">Putative Copper resistance D domain protein</fullName>
    </submittedName>
</protein>
<dbReference type="GO" id="GO:0005507">
    <property type="term" value="F:copper ion binding"/>
    <property type="evidence" value="ECO:0007669"/>
    <property type="project" value="InterPro"/>
</dbReference>
<keyword evidence="7" id="KW-0186">Copper</keyword>
<feature type="transmembrane region" description="Helical" evidence="9">
    <location>
        <begin position="228"/>
        <end position="248"/>
    </location>
</feature>
<dbReference type="InterPro" id="IPR032693">
    <property type="entry name" value="YtkA-like_dom"/>
</dbReference>
<keyword evidence="6 9" id="KW-1133">Transmembrane helix</keyword>
<feature type="transmembrane region" description="Helical" evidence="9">
    <location>
        <begin position="193"/>
        <end position="216"/>
    </location>
</feature>
<dbReference type="InterPro" id="IPR007348">
    <property type="entry name" value="CopC_dom"/>
</dbReference>
<evidence type="ECO:0000256" key="1">
    <source>
        <dbReference type="ARBA" id="ARBA00004651"/>
    </source>
</evidence>
<feature type="domain" description="CopC" evidence="10">
    <location>
        <begin position="30"/>
        <end position="126"/>
    </location>
</feature>
<comment type="subcellular location">
    <subcellularLocation>
        <location evidence="1">Cell membrane</location>
        <topology evidence="1">Multi-pass membrane protein</topology>
    </subcellularLocation>
</comment>
<keyword evidence="5" id="KW-0732">Signal</keyword>
<feature type="transmembrane region" description="Helical" evidence="9">
    <location>
        <begin position="255"/>
        <end position="276"/>
    </location>
</feature>
<dbReference type="InterPro" id="IPR014756">
    <property type="entry name" value="Ig_E-set"/>
</dbReference>
<dbReference type="SUPFAM" id="SSF81296">
    <property type="entry name" value="E set domains"/>
    <property type="match status" value="1"/>
</dbReference>
<dbReference type="PANTHER" id="PTHR34820">
    <property type="entry name" value="INNER MEMBRANE PROTEIN YEBZ"/>
    <property type="match status" value="1"/>
</dbReference>
<evidence type="ECO:0000259" key="12">
    <source>
        <dbReference type="Pfam" id="PF13115"/>
    </source>
</evidence>
<dbReference type="GO" id="GO:0005886">
    <property type="term" value="C:plasma membrane"/>
    <property type="evidence" value="ECO:0007669"/>
    <property type="project" value="UniProtKB-SubCell"/>
</dbReference>
<dbReference type="Pfam" id="PF04234">
    <property type="entry name" value="CopC"/>
    <property type="match status" value="1"/>
</dbReference>
<feature type="domain" description="Copper resistance protein D" evidence="11">
    <location>
        <begin position="322"/>
        <end position="432"/>
    </location>
</feature>
<dbReference type="GO" id="GO:0042597">
    <property type="term" value="C:periplasmic space"/>
    <property type="evidence" value="ECO:0007669"/>
    <property type="project" value="InterPro"/>
</dbReference>
<feature type="transmembrane region" description="Helical" evidence="9">
    <location>
        <begin position="359"/>
        <end position="379"/>
    </location>
</feature>
<keyword evidence="14" id="KW-1185">Reference proteome</keyword>
<proteinExistence type="predicted"/>
<dbReference type="Proteomes" id="UP000236248">
    <property type="component" value="Chromosome NCAV"/>
</dbReference>
<evidence type="ECO:0000313" key="14">
    <source>
        <dbReference type="Proteomes" id="UP000236248"/>
    </source>
</evidence>
<dbReference type="Pfam" id="PF13115">
    <property type="entry name" value="YtkA"/>
    <property type="match status" value="1"/>
</dbReference>
<feature type="domain" description="YtkA-like" evidence="12">
    <location>
        <begin position="476"/>
        <end position="553"/>
    </location>
</feature>
<accession>A0A2K5ASY5</accession>
<dbReference type="GO" id="GO:0046688">
    <property type="term" value="P:response to copper ion"/>
    <property type="evidence" value="ECO:0007669"/>
    <property type="project" value="InterPro"/>
</dbReference>
<keyword evidence="8 9" id="KW-0472">Membrane</keyword>
<dbReference type="Gene3D" id="2.60.40.1220">
    <property type="match status" value="1"/>
</dbReference>
<evidence type="ECO:0000256" key="8">
    <source>
        <dbReference type="ARBA" id="ARBA00023136"/>
    </source>
</evidence>
<sequence>MRLPILAVVIITTLTISIILIASNRYAYAHPVLLESQPANLAKLNSAPTEIRMRFSEAVEIGFSRVEVLDSSGNRVDNNDLTYDGGDESRLKVTLKPLQDDIYTVKTRVLSKVDGHVVDYTTIFAVGNVEFNAESIPTLSSKEIVLLPESLARFPGMVGQSIMLGSGIAMLIIARRKLGYIVESIHDSRLRMLLIVAAVAVIASGIAMISVNTVRLESSIVDALTNRYGTIVLVRLGLALILLAALAARNRYTAYASIAVGAILIASNSLLSHSAGLAEPLLPTLADFVHNIVASIWVGGLIYMAYTLLPSSREDSLVLITIPKFSSMIVLCLAIASITGTLMLFAIESNTTLLLNSTYGMLLLIKLGIVGVMTGFGAYNQLIHKKGMRSMLITPAGKSKGTTGITGSLSRVFARSVKVESIIGLLLMLVISMIINTVPPEGESIKLLATQPIDNGIDGVAGGKVNRLTGYWLDDQVRIVLNIEPAMLGENRFTLTLTAPDGSILADVSTVKIKTSMPREGIAPVEYHATSIGNGRYTGSITFSTYGSWTVEVLASREGALNIAVPLEFNLKPRLDDLILEVVEYAMPASDAEPYHLVVDGRMLWISDVGKPRIWLFNMDSKEFKEYSIDGVNLVTILSKDVNGRVWFVDPSSSKFGYITRDGSYKLYDAPENARLSYIMADSKGMVWLALLDKDAVASFNARDGTFKVYALPTKESFPIALLEDDQGSIWVAESIAGKIARIEPESMDVKEYMPKEPLKEPTALLLDGNGNIWIAEHVGNRVVMFNPILERFTPYNANDSEALPFGLAEDRYGNVWFAQHVIPKIGVLDPTTGKVRDVDIPTSNPLNQWIAMDGSSNTLWFAEPEGNKIGSIAIKAKPSLAVPVGDGVQVDGKQEVKSIQFRLVDAAIPILTSIIVIASLLFAKGINDYRRVNQIIAGK</sequence>
<evidence type="ECO:0000259" key="11">
    <source>
        <dbReference type="Pfam" id="PF05425"/>
    </source>
</evidence>
<dbReference type="SUPFAM" id="SSF63829">
    <property type="entry name" value="Calcium-dependent phosphotriesterase"/>
    <property type="match status" value="1"/>
</dbReference>
<dbReference type="Pfam" id="PF24684">
    <property type="entry name" value="Vgb_lyase"/>
    <property type="match status" value="1"/>
</dbReference>
<feature type="transmembrane region" description="Helical" evidence="9">
    <location>
        <begin position="904"/>
        <end position="924"/>
    </location>
</feature>
<dbReference type="AlphaFoldDB" id="A0A2K5ASY5"/>
<evidence type="ECO:0000256" key="9">
    <source>
        <dbReference type="SAM" id="Phobius"/>
    </source>
</evidence>
<keyword evidence="2" id="KW-1003">Cell membrane</keyword>
<dbReference type="EMBL" id="LT981265">
    <property type="protein sequence ID" value="SPC34741.1"/>
    <property type="molecule type" value="Genomic_DNA"/>
</dbReference>
<feature type="transmembrane region" description="Helical" evidence="9">
    <location>
        <begin position="419"/>
        <end position="438"/>
    </location>
</feature>
<dbReference type="InterPro" id="IPR032694">
    <property type="entry name" value="CopC/D"/>
</dbReference>